<evidence type="ECO:0000313" key="2">
    <source>
        <dbReference type="Proteomes" id="UP000623440"/>
    </source>
</evidence>
<comment type="caution">
    <text evidence="1">The sequence shown here is derived from an EMBL/GenBank/DDBJ whole genome shotgun (WGS) entry which is preliminary data.</text>
</comment>
<organism evidence="1 2">
    <name type="scientific">Nostoc flagelliforme FACHB-838</name>
    <dbReference type="NCBI Taxonomy" id="2692904"/>
    <lineage>
        <taxon>Bacteria</taxon>
        <taxon>Bacillati</taxon>
        <taxon>Cyanobacteriota</taxon>
        <taxon>Cyanophyceae</taxon>
        <taxon>Nostocales</taxon>
        <taxon>Nostocaceae</taxon>
        <taxon>Nostoc</taxon>
    </lineage>
</organism>
<accession>A0ABR8E1V1</accession>
<protein>
    <submittedName>
        <fullName evidence="1">Uncharacterized protein</fullName>
    </submittedName>
</protein>
<keyword evidence="2" id="KW-1185">Reference proteome</keyword>
<name>A0ABR8E1V1_9NOSO</name>
<evidence type="ECO:0000313" key="1">
    <source>
        <dbReference type="EMBL" id="MBD2535564.1"/>
    </source>
</evidence>
<sequence length="74" mass="8053">MLIDMMRPPWYAYEAQKLASNGYTVLCIGGGVALPGFSKVLESKKLTTYQGSPEMASVKGMYQLCETLATKKGV</sequence>
<dbReference type="Proteomes" id="UP000623440">
    <property type="component" value="Unassembled WGS sequence"/>
</dbReference>
<gene>
    <name evidence="1" type="ORF">H6G97_41740</name>
</gene>
<reference evidence="1 2" key="1">
    <citation type="journal article" date="2020" name="ISME J.">
        <title>Comparative genomics reveals insights into cyanobacterial evolution and habitat adaptation.</title>
        <authorList>
            <person name="Chen M.Y."/>
            <person name="Teng W.K."/>
            <person name="Zhao L."/>
            <person name="Hu C.X."/>
            <person name="Zhou Y.K."/>
            <person name="Han B.P."/>
            <person name="Song L.R."/>
            <person name="Shu W.S."/>
        </authorList>
    </citation>
    <scope>NUCLEOTIDE SEQUENCE [LARGE SCALE GENOMIC DNA]</scope>
    <source>
        <strain evidence="1 2">FACHB-838</strain>
    </source>
</reference>
<dbReference type="EMBL" id="JACJSI010000294">
    <property type="protein sequence ID" value="MBD2535564.1"/>
    <property type="molecule type" value="Genomic_DNA"/>
</dbReference>
<proteinExistence type="predicted"/>